<dbReference type="RefSeq" id="WP_187717510.1">
    <property type="nucleotide sequence ID" value="NZ_JACTAH010000001.1"/>
</dbReference>
<gene>
    <name evidence="2" type="ORF">IFO67_07595</name>
</gene>
<dbReference type="Proteomes" id="UP000603602">
    <property type="component" value="Unassembled WGS sequence"/>
</dbReference>
<evidence type="ECO:0008006" key="4">
    <source>
        <dbReference type="Google" id="ProtNLM"/>
    </source>
</evidence>
<name>A0ABR9B9R1_9RHOO</name>
<evidence type="ECO:0000313" key="2">
    <source>
        <dbReference type="EMBL" id="MBD8502748.1"/>
    </source>
</evidence>
<accession>A0ABR9B9R1</accession>
<protein>
    <recommendedName>
        <fullName evidence="4">DUF3606 domain-containing protein</fullName>
    </recommendedName>
</protein>
<organism evidence="2 3">
    <name type="scientific">Thauera sedimentorum</name>
    <dbReference type="NCBI Taxonomy" id="2767595"/>
    <lineage>
        <taxon>Bacteria</taxon>
        <taxon>Pseudomonadati</taxon>
        <taxon>Pseudomonadota</taxon>
        <taxon>Betaproteobacteria</taxon>
        <taxon>Rhodocyclales</taxon>
        <taxon>Zoogloeaceae</taxon>
        <taxon>Thauera</taxon>
    </lineage>
</organism>
<proteinExistence type="predicted"/>
<evidence type="ECO:0000256" key="1">
    <source>
        <dbReference type="SAM" id="MobiDB-lite"/>
    </source>
</evidence>
<keyword evidence="3" id="KW-1185">Reference proteome</keyword>
<sequence length="71" mass="8069">MAHDSYPKGADLGHSGDPRQLGTFDITFIAENGSRAQRRQAKRQLERMAAAGNEDAARSLRYLEKHMRKKR</sequence>
<dbReference type="EMBL" id="JACYTO010000001">
    <property type="protein sequence ID" value="MBD8502748.1"/>
    <property type="molecule type" value="Genomic_DNA"/>
</dbReference>
<evidence type="ECO:0000313" key="3">
    <source>
        <dbReference type="Proteomes" id="UP000603602"/>
    </source>
</evidence>
<feature type="region of interest" description="Disordered" evidence="1">
    <location>
        <begin position="1"/>
        <end position="21"/>
    </location>
</feature>
<comment type="caution">
    <text evidence="2">The sequence shown here is derived from an EMBL/GenBank/DDBJ whole genome shotgun (WGS) entry which is preliminary data.</text>
</comment>
<reference evidence="3" key="1">
    <citation type="submission" date="2023-07" db="EMBL/GenBank/DDBJ databases">
        <title>Thauera sp. CAU 1555 isolated from sand of Yaerae Beach.</title>
        <authorList>
            <person name="Kim W."/>
        </authorList>
    </citation>
    <scope>NUCLEOTIDE SEQUENCE [LARGE SCALE GENOMIC DNA]</scope>
    <source>
        <strain evidence="3">CAU 1555</strain>
    </source>
</reference>